<dbReference type="Pfam" id="PF12728">
    <property type="entry name" value="HTH_17"/>
    <property type="match status" value="1"/>
</dbReference>
<keyword evidence="2" id="KW-0238">DNA-binding</keyword>
<accession>A0A1Q6F2J8</accession>
<evidence type="ECO:0000313" key="3">
    <source>
        <dbReference type="Proteomes" id="UP000187417"/>
    </source>
</evidence>
<dbReference type="GO" id="GO:0003677">
    <property type="term" value="F:DNA binding"/>
    <property type="evidence" value="ECO:0007669"/>
    <property type="project" value="UniProtKB-KW"/>
</dbReference>
<dbReference type="InterPro" id="IPR041657">
    <property type="entry name" value="HTH_17"/>
</dbReference>
<dbReference type="AlphaFoldDB" id="A0A1Q6F2J8"/>
<name>A0A1Q6F2J8_9BACT</name>
<dbReference type="InterPro" id="IPR009061">
    <property type="entry name" value="DNA-bd_dom_put_sf"/>
</dbReference>
<evidence type="ECO:0000259" key="1">
    <source>
        <dbReference type="Pfam" id="PF12728"/>
    </source>
</evidence>
<gene>
    <name evidence="2" type="ORF">BHV66_10065</name>
</gene>
<dbReference type="SUPFAM" id="SSF46955">
    <property type="entry name" value="Putative DNA-binding domain"/>
    <property type="match status" value="1"/>
</dbReference>
<protein>
    <submittedName>
        <fullName evidence="2">DNA-binding protein</fullName>
    </submittedName>
</protein>
<evidence type="ECO:0000313" key="2">
    <source>
        <dbReference type="EMBL" id="OKY93153.1"/>
    </source>
</evidence>
<dbReference type="PANTHER" id="PTHR34585:SF22">
    <property type="entry name" value="HELIX-TURN-HELIX DOMAIN-CONTAINING PROTEIN"/>
    <property type="match status" value="1"/>
</dbReference>
<dbReference type="Gene3D" id="1.10.1660.10">
    <property type="match status" value="1"/>
</dbReference>
<dbReference type="Proteomes" id="UP000187417">
    <property type="component" value="Unassembled WGS sequence"/>
</dbReference>
<dbReference type="PANTHER" id="PTHR34585">
    <property type="match status" value="1"/>
</dbReference>
<proteinExistence type="predicted"/>
<comment type="caution">
    <text evidence="2">The sequence shown here is derived from an EMBL/GenBank/DDBJ whole genome shotgun (WGS) entry which is preliminary data.</text>
</comment>
<reference evidence="2 3" key="1">
    <citation type="journal article" date="2016" name="Nat. Biotechnol.">
        <title>Measurement of bacterial replication rates in microbial communities.</title>
        <authorList>
            <person name="Brown C.T."/>
            <person name="Olm M.R."/>
            <person name="Thomas B.C."/>
            <person name="Banfield J.F."/>
        </authorList>
    </citation>
    <scope>NUCLEOTIDE SEQUENCE [LARGE SCALE GENOMIC DNA]</scope>
    <source>
        <strain evidence="2">CAG:67_53_122</strain>
    </source>
</reference>
<dbReference type="STRING" id="28117.BHV66_10065"/>
<dbReference type="RefSeq" id="WP_141419163.1">
    <property type="nucleotide sequence ID" value="NZ_BAAFLA010000015.1"/>
</dbReference>
<feature type="domain" description="Helix-turn-helix" evidence="1">
    <location>
        <begin position="40"/>
        <end position="89"/>
    </location>
</feature>
<organism evidence="2 3">
    <name type="scientific">Alistipes putredinis</name>
    <dbReference type="NCBI Taxonomy" id="28117"/>
    <lineage>
        <taxon>Bacteria</taxon>
        <taxon>Pseudomonadati</taxon>
        <taxon>Bacteroidota</taxon>
        <taxon>Bacteroidia</taxon>
        <taxon>Bacteroidales</taxon>
        <taxon>Rikenellaceae</taxon>
        <taxon>Alistipes</taxon>
    </lineage>
</organism>
<sequence length="95" mass="11163">MEFQMIEQSAFDEMKTLVTTLRERAERFRELFSPPQPRRWLTAEEVCKALRITKRALQYYRSEGIIPSTSLGNKILYKESDIARILQNNLIAPSK</sequence>
<dbReference type="EMBL" id="MNQH01000044">
    <property type="protein sequence ID" value="OKY93153.1"/>
    <property type="molecule type" value="Genomic_DNA"/>
</dbReference>